<evidence type="ECO:0000313" key="2">
    <source>
        <dbReference type="Proteomes" id="UP001333818"/>
    </source>
</evidence>
<gene>
    <name evidence="1" type="ORF">V2H45_00425</name>
</gene>
<organism evidence="1 2">
    <name type="scientific">Tumidithrix elongata BACA0141</name>
    <dbReference type="NCBI Taxonomy" id="2716417"/>
    <lineage>
        <taxon>Bacteria</taxon>
        <taxon>Bacillati</taxon>
        <taxon>Cyanobacteriota</taxon>
        <taxon>Cyanophyceae</taxon>
        <taxon>Pseudanabaenales</taxon>
        <taxon>Pseudanabaenaceae</taxon>
        <taxon>Tumidithrix</taxon>
        <taxon>Tumidithrix elongata</taxon>
    </lineage>
</organism>
<comment type="caution">
    <text evidence="1">The sequence shown here is derived from an EMBL/GenBank/DDBJ whole genome shotgun (WGS) entry which is preliminary data.</text>
</comment>
<keyword evidence="2" id="KW-1185">Reference proteome</keyword>
<dbReference type="AlphaFoldDB" id="A0AAW9PSD9"/>
<name>A0AAW9PSD9_9CYAN</name>
<protein>
    <submittedName>
        <fullName evidence="1">Uncharacterized protein</fullName>
    </submittedName>
</protein>
<evidence type="ECO:0000313" key="1">
    <source>
        <dbReference type="EMBL" id="MEE3715202.1"/>
    </source>
</evidence>
<accession>A0AAW9PSD9</accession>
<dbReference type="SUPFAM" id="SSF48371">
    <property type="entry name" value="ARM repeat"/>
    <property type="match status" value="1"/>
</dbReference>
<dbReference type="EMBL" id="JAZBJZ010000001">
    <property type="protein sequence ID" value="MEE3715202.1"/>
    <property type="molecule type" value="Genomic_DNA"/>
</dbReference>
<proteinExistence type="predicted"/>
<sequence>MTPHWHQIKSDNTDVHDILERIAAKVYEQDSTTVTISQADEVNLKLAIEYGYLESTNDRVSFVSSEIQLDYLTRYVADLLHQLWEDEVTFLDIFRQIASFRTHIGDPHKIVNLAIILITQEYGRDLVDLIIRAATLRNSDNLQEKMNFWKLYELFFELAPNLTVESKAILNLFDALGENFDRGRGQVYGIIENITSQSPEEAEYFYGELLLRSKSPVCHLLIDVLRGIANSDLPKAHQRALLLSESKEPIIRRLGICSLGNFDYSQDSSQILLGSTLERFKTLLESSDPETDYMLVRAYGELLRHTSEVETVIVELSNSPKPAIWKQVMDILFMQAVKANMQGWYGQTLLNLVLSHELSSEDLPHLDHCIEKYVVDKPEFTFQIIETLASRWKFARHEGYKRLPDGLNSTFIALSKNQKTMFTAKFTEWVASNHHHLHLLAFETNEYFNPIPVRTEGAEVDHNKNSFVILNKEVLDTLDEQIVCNILYRIAGYGIHASSLSALLLSSLKREQCSPKVISLVQQLLTSYVLYNYPRDAGDYLQKKLQEQNVTQLEKYVIQSALSNSNQYFEDRQKLPRLKELQPSSKQTYLLGLAHWKQQAEIMEKAEGRSIFAQMVTSVVYKYGRAFSSEHRGEFSEPSPFVLHSISTERPQGELIDPIGQAYQRLRWQSVDLRCSDNNDCEGGRNE</sequence>
<dbReference type="Proteomes" id="UP001333818">
    <property type="component" value="Unassembled WGS sequence"/>
</dbReference>
<dbReference type="InterPro" id="IPR016024">
    <property type="entry name" value="ARM-type_fold"/>
</dbReference>
<reference evidence="1" key="1">
    <citation type="submission" date="2024-01" db="EMBL/GenBank/DDBJ databases">
        <title>Bank of Algae and Cyanobacteria of the Azores (BACA) strain genomes.</title>
        <authorList>
            <person name="Luz R."/>
            <person name="Cordeiro R."/>
            <person name="Fonseca A."/>
            <person name="Goncalves V."/>
        </authorList>
    </citation>
    <scope>NUCLEOTIDE SEQUENCE</scope>
    <source>
        <strain evidence="1">BACA0141</strain>
    </source>
</reference>
<dbReference type="RefSeq" id="WP_330481625.1">
    <property type="nucleotide sequence ID" value="NZ_JAZBJZ010000001.1"/>
</dbReference>